<reference evidence="1 2" key="1">
    <citation type="submission" date="2019-06" db="EMBL/GenBank/DDBJ databases">
        <title>Genome sequencing of plant associated microbes to promote plant fitness in Sorghum bicolor and Oryza sativa.</title>
        <authorList>
            <person name="Coleman-Derr D."/>
        </authorList>
    </citation>
    <scope>NUCLEOTIDE SEQUENCE [LARGE SCALE GENOMIC DNA]</scope>
    <source>
        <strain evidence="1 2">KV-663</strain>
    </source>
</reference>
<organism evidence="1 2">
    <name type="scientific">Humibacillus xanthopallidus</name>
    <dbReference type="NCBI Taxonomy" id="412689"/>
    <lineage>
        <taxon>Bacteria</taxon>
        <taxon>Bacillati</taxon>
        <taxon>Actinomycetota</taxon>
        <taxon>Actinomycetes</taxon>
        <taxon>Micrococcales</taxon>
        <taxon>Intrasporangiaceae</taxon>
        <taxon>Humibacillus</taxon>
    </lineage>
</organism>
<evidence type="ECO:0000313" key="1">
    <source>
        <dbReference type="EMBL" id="TQM61715.1"/>
    </source>
</evidence>
<dbReference type="OrthoDB" id="4867325at2"/>
<dbReference type="EMBL" id="VFPM01000002">
    <property type="protein sequence ID" value="TQM61715.1"/>
    <property type="molecule type" value="Genomic_DNA"/>
</dbReference>
<evidence type="ECO:0000313" key="2">
    <source>
        <dbReference type="Proteomes" id="UP000316747"/>
    </source>
</evidence>
<keyword evidence="2" id="KW-1185">Reference proteome</keyword>
<proteinExistence type="predicted"/>
<dbReference type="RefSeq" id="WP_141843507.1">
    <property type="nucleotide sequence ID" value="NZ_VFPM01000002.1"/>
</dbReference>
<dbReference type="Proteomes" id="UP000316747">
    <property type="component" value="Unassembled WGS sequence"/>
</dbReference>
<comment type="caution">
    <text evidence="1">The sequence shown here is derived from an EMBL/GenBank/DDBJ whole genome shotgun (WGS) entry which is preliminary data.</text>
</comment>
<dbReference type="AlphaFoldDB" id="A0A543HTQ0"/>
<protein>
    <submittedName>
        <fullName evidence="1">Uncharacterized protein</fullName>
    </submittedName>
</protein>
<accession>A0A543HTQ0</accession>
<sequence length="237" mass="26089">MTDTPALDQRSTALIDELLWLARHAQQRIELENLGDYWYVLGQRNTYARAAALVAAPHLGEDSAVIGERIVDALTSGSATSGPGDLAQLRAATLGTTAPATSRASSRLEWMGRKAFDARCADIPGLDRDFGMRWGRTRNQRLSLRRDPDASRDPVGMLYAYDPTWDEYALIQRRIPDSIVGAVFLDALKLDEHLPVEDFARLLEAHRDIRTRVVPASLTAPATVSPAASPAFRVLEP</sequence>
<gene>
    <name evidence="1" type="ORF">FBY41_1727</name>
</gene>
<name>A0A543HTQ0_9MICO</name>